<gene>
    <name evidence="1" type="ORF">CLV52_1148</name>
</gene>
<dbReference type="SUPFAM" id="SSF54427">
    <property type="entry name" value="NTF2-like"/>
    <property type="match status" value="1"/>
</dbReference>
<dbReference type="InterPro" id="IPR032710">
    <property type="entry name" value="NTF2-like_dom_sf"/>
</dbReference>
<organism evidence="1 2">
    <name type="scientific">Amnibacterium kyonggiense</name>
    <dbReference type="NCBI Taxonomy" id="595671"/>
    <lineage>
        <taxon>Bacteria</taxon>
        <taxon>Bacillati</taxon>
        <taxon>Actinomycetota</taxon>
        <taxon>Actinomycetes</taxon>
        <taxon>Micrococcales</taxon>
        <taxon>Microbacteriaceae</taxon>
        <taxon>Amnibacterium</taxon>
    </lineage>
</organism>
<keyword evidence="2" id="KW-1185">Reference proteome</keyword>
<evidence type="ECO:0000313" key="1">
    <source>
        <dbReference type="EMBL" id="TDS80582.1"/>
    </source>
</evidence>
<dbReference type="Proteomes" id="UP000295344">
    <property type="component" value="Unassembled WGS sequence"/>
</dbReference>
<dbReference type="AlphaFoldDB" id="A0A4R7FRW7"/>
<accession>A0A4R7FRW7</accession>
<name>A0A4R7FRW7_9MICO</name>
<dbReference type="Gene3D" id="3.10.450.50">
    <property type="match status" value="1"/>
</dbReference>
<dbReference type="EMBL" id="SOAM01000001">
    <property type="protein sequence ID" value="TDS80582.1"/>
    <property type="molecule type" value="Genomic_DNA"/>
</dbReference>
<proteinExistence type="predicted"/>
<protein>
    <submittedName>
        <fullName evidence="1">SnoaL-like protein</fullName>
    </submittedName>
</protein>
<comment type="caution">
    <text evidence="1">The sequence shown here is derived from an EMBL/GenBank/DDBJ whole genome shotgun (WGS) entry which is preliminary data.</text>
</comment>
<reference evidence="1 2" key="1">
    <citation type="submission" date="2019-03" db="EMBL/GenBank/DDBJ databases">
        <title>Genomic Encyclopedia of Archaeal and Bacterial Type Strains, Phase II (KMG-II): from individual species to whole genera.</title>
        <authorList>
            <person name="Goeker M."/>
        </authorList>
    </citation>
    <scope>NUCLEOTIDE SEQUENCE [LARGE SCALE GENOMIC DNA]</scope>
    <source>
        <strain evidence="1 2">DSM 24782</strain>
    </source>
</reference>
<sequence length="113" mass="12203">MSMSLSSDVPTAIQAFVDTTNAGDSAAFVQTFTEDAFVSDSGREFRGHEGVAEWDRTDNIGKRSHFELLGVKPGLGDQQFIATMLVSGDGFNGTGDLEFTLRGDRVSRLVIEP</sequence>
<dbReference type="RefSeq" id="WP_246017973.1">
    <property type="nucleotide sequence ID" value="NZ_BAAARP010000001.1"/>
</dbReference>
<evidence type="ECO:0000313" key="2">
    <source>
        <dbReference type="Proteomes" id="UP000295344"/>
    </source>
</evidence>